<keyword evidence="3 7" id="KW-1133">Transmembrane helix</keyword>
<dbReference type="HAMAP" id="MF_02065">
    <property type="entry name" value="MltG"/>
    <property type="match status" value="1"/>
</dbReference>
<evidence type="ECO:0000256" key="6">
    <source>
        <dbReference type="ARBA" id="ARBA00023316"/>
    </source>
</evidence>
<evidence type="ECO:0000256" key="7">
    <source>
        <dbReference type="HAMAP-Rule" id="MF_02065"/>
    </source>
</evidence>
<sequence length="389" mass="41651">MWRNIASNALTFFVVALFLVGGIIAWGTTQYRAPGPLSQAICVTVAPGSNMGRVTEELEAQGAVTSGTIFRIGSDYAGRSSELKAGSYLIPEQAPMEEIVDIVTRGGQSTCGTEVVYRIGVNSASTQVRELDPATGRFAEVAEFDPATEEAPAEYTEVRQAADTRYRIALAEGVTSWQVVQALNALDVLDGEVSEIPAEGYLSPDSYEVVPGDDVAGVIAEMERRQAAILAAAWAEREEGLPYETPEEALIMASIVEKETGIAEERPQVASVFVNRLRQGMRLQTDPTVIYGVTNGQGVLGRGLRASELREATPYNTYVIEGLPPTPIANPGRLAIEATLHPAETDYIFFVADGTGGHAFATNLDDHNRNVAAWRAIEAEQAAVAAEDG</sequence>
<accession>A0A1M6GM25</accession>
<organism evidence="8 9">
    <name type="scientific">Wenxinia saemankumensis</name>
    <dbReference type="NCBI Taxonomy" id="1447782"/>
    <lineage>
        <taxon>Bacteria</taxon>
        <taxon>Pseudomonadati</taxon>
        <taxon>Pseudomonadota</taxon>
        <taxon>Alphaproteobacteria</taxon>
        <taxon>Rhodobacterales</taxon>
        <taxon>Roseobacteraceae</taxon>
        <taxon>Wenxinia</taxon>
    </lineage>
</organism>
<dbReference type="EC" id="4.2.2.29" evidence="7"/>
<dbReference type="Gene3D" id="3.30.1490.480">
    <property type="entry name" value="Endolytic murein transglycosylase"/>
    <property type="match status" value="1"/>
</dbReference>
<keyword evidence="9" id="KW-1185">Reference proteome</keyword>
<proteinExistence type="inferred from homology"/>
<dbReference type="Proteomes" id="UP000184292">
    <property type="component" value="Unassembled WGS sequence"/>
</dbReference>
<protein>
    <recommendedName>
        <fullName evidence="7">Endolytic murein transglycosylase</fullName>
        <ecNumber evidence="7">4.2.2.29</ecNumber>
    </recommendedName>
    <alternativeName>
        <fullName evidence="7">Peptidoglycan lytic transglycosylase</fullName>
    </alternativeName>
    <alternativeName>
        <fullName evidence="7">Peptidoglycan polymerization terminase</fullName>
    </alternativeName>
</protein>
<comment type="similarity">
    <text evidence="7">Belongs to the transglycosylase MltG family.</text>
</comment>
<dbReference type="OrthoDB" id="9814591at2"/>
<dbReference type="NCBIfam" id="TIGR00247">
    <property type="entry name" value="endolytic transglycosylase MltG"/>
    <property type="match status" value="1"/>
</dbReference>
<dbReference type="GO" id="GO:0008932">
    <property type="term" value="F:lytic endotransglycosylase activity"/>
    <property type="evidence" value="ECO:0007669"/>
    <property type="project" value="UniProtKB-UniRule"/>
</dbReference>
<dbReference type="PANTHER" id="PTHR30518:SF2">
    <property type="entry name" value="ENDOLYTIC MUREIN TRANSGLYCOSYLASE"/>
    <property type="match status" value="1"/>
</dbReference>
<dbReference type="Gene3D" id="3.30.160.60">
    <property type="entry name" value="Classic Zinc Finger"/>
    <property type="match status" value="1"/>
</dbReference>
<keyword evidence="2 7" id="KW-0812">Transmembrane</keyword>
<dbReference type="RefSeq" id="WP_073332075.1">
    <property type="nucleotide sequence ID" value="NZ_FQYO01000005.1"/>
</dbReference>
<evidence type="ECO:0000313" key="9">
    <source>
        <dbReference type="Proteomes" id="UP000184292"/>
    </source>
</evidence>
<dbReference type="CDD" id="cd08010">
    <property type="entry name" value="MltG_like"/>
    <property type="match status" value="1"/>
</dbReference>
<keyword evidence="7" id="KW-0997">Cell inner membrane</keyword>
<evidence type="ECO:0000256" key="3">
    <source>
        <dbReference type="ARBA" id="ARBA00022989"/>
    </source>
</evidence>
<dbReference type="InterPro" id="IPR003770">
    <property type="entry name" value="MLTG-like"/>
</dbReference>
<dbReference type="PANTHER" id="PTHR30518">
    <property type="entry name" value="ENDOLYTIC MUREIN TRANSGLYCOSYLASE"/>
    <property type="match status" value="1"/>
</dbReference>
<keyword evidence="1 7" id="KW-1003">Cell membrane</keyword>
<dbReference type="GO" id="GO:0009252">
    <property type="term" value="P:peptidoglycan biosynthetic process"/>
    <property type="evidence" value="ECO:0007669"/>
    <property type="project" value="UniProtKB-UniRule"/>
</dbReference>
<dbReference type="STRING" id="1447782.SAMN05444417_2805"/>
<dbReference type="Pfam" id="PF02618">
    <property type="entry name" value="YceG"/>
    <property type="match status" value="1"/>
</dbReference>
<name>A0A1M6GM25_9RHOB</name>
<comment type="catalytic activity">
    <reaction evidence="7">
        <text>a peptidoglycan chain = a peptidoglycan chain with N-acetyl-1,6-anhydromuramyl-[peptide] at the reducing end + a peptidoglycan chain with N-acetylglucosamine at the non-reducing end.</text>
        <dbReference type="EC" id="4.2.2.29"/>
    </reaction>
</comment>
<keyword evidence="4 7" id="KW-0472">Membrane</keyword>
<evidence type="ECO:0000256" key="1">
    <source>
        <dbReference type="ARBA" id="ARBA00022475"/>
    </source>
</evidence>
<evidence type="ECO:0000256" key="2">
    <source>
        <dbReference type="ARBA" id="ARBA00022692"/>
    </source>
</evidence>
<dbReference type="GO" id="GO:0005886">
    <property type="term" value="C:plasma membrane"/>
    <property type="evidence" value="ECO:0007669"/>
    <property type="project" value="UniProtKB-UniRule"/>
</dbReference>
<reference evidence="8 9" key="1">
    <citation type="submission" date="2016-11" db="EMBL/GenBank/DDBJ databases">
        <authorList>
            <person name="Jaros S."/>
            <person name="Januszkiewicz K."/>
            <person name="Wedrychowicz H."/>
        </authorList>
    </citation>
    <scope>NUCLEOTIDE SEQUENCE [LARGE SCALE GENOMIC DNA]</scope>
    <source>
        <strain evidence="8 9">DSM 100565</strain>
    </source>
</reference>
<dbReference type="AlphaFoldDB" id="A0A1M6GM25"/>
<evidence type="ECO:0000313" key="8">
    <source>
        <dbReference type="EMBL" id="SHJ10945.1"/>
    </source>
</evidence>
<keyword evidence="6 7" id="KW-0961">Cell wall biogenesis/degradation</keyword>
<keyword evidence="5 7" id="KW-0456">Lyase</keyword>
<evidence type="ECO:0000256" key="5">
    <source>
        <dbReference type="ARBA" id="ARBA00023239"/>
    </source>
</evidence>
<dbReference type="GO" id="GO:0071555">
    <property type="term" value="P:cell wall organization"/>
    <property type="evidence" value="ECO:0007669"/>
    <property type="project" value="UniProtKB-KW"/>
</dbReference>
<comment type="function">
    <text evidence="7">Functions as a peptidoglycan terminase that cleaves nascent peptidoglycan strands endolytically to terminate their elongation.</text>
</comment>
<dbReference type="EMBL" id="FQYO01000005">
    <property type="protein sequence ID" value="SHJ10945.1"/>
    <property type="molecule type" value="Genomic_DNA"/>
</dbReference>
<evidence type="ECO:0000256" key="4">
    <source>
        <dbReference type="ARBA" id="ARBA00023136"/>
    </source>
</evidence>
<gene>
    <name evidence="7" type="primary">mltG</name>
    <name evidence="8" type="ORF">SAMN05444417_2805</name>
</gene>
<feature type="site" description="Important for catalytic activity" evidence="7">
    <location>
        <position position="259"/>
    </location>
</feature>